<evidence type="ECO:0000313" key="2">
    <source>
        <dbReference type="EMBL" id="SMX26841.1"/>
    </source>
</evidence>
<organism evidence="2 3">
    <name type="scientific">Pelagimonas phthalicica</name>
    <dbReference type="NCBI Taxonomy" id="1037362"/>
    <lineage>
        <taxon>Bacteria</taxon>
        <taxon>Pseudomonadati</taxon>
        <taxon>Pseudomonadota</taxon>
        <taxon>Alphaproteobacteria</taxon>
        <taxon>Rhodobacterales</taxon>
        <taxon>Roseobacteraceae</taxon>
        <taxon>Pelagimonas</taxon>
    </lineage>
</organism>
<dbReference type="OrthoDB" id="7862810at2"/>
<accession>A0A238J7Y7</accession>
<sequence length="147" mass="16383">MFRLFAALTLLASPVLANSPQVMDCEWQSSAANIAEPWEENTRTFSNGKTRLALLDTTEPAAGWAYMLVLSPPYDELGLRQCKLIGFNGMGFAGMEFTQLSSSYDPSRGLMFTVPVATYDFDTHQPVWSTLWFQLNQATGVIDAQMR</sequence>
<feature type="chain" id="PRO_5012534161" evidence="1">
    <location>
        <begin position="18"/>
        <end position="147"/>
    </location>
</feature>
<dbReference type="RefSeq" id="WP_099242965.1">
    <property type="nucleotide sequence ID" value="NZ_FXXP01000001.1"/>
</dbReference>
<protein>
    <submittedName>
        <fullName evidence="2">Uncharacterized protein</fullName>
    </submittedName>
</protein>
<dbReference type="Proteomes" id="UP000225972">
    <property type="component" value="Unassembled WGS sequence"/>
</dbReference>
<evidence type="ECO:0000313" key="3">
    <source>
        <dbReference type="Proteomes" id="UP000225972"/>
    </source>
</evidence>
<evidence type="ECO:0000256" key="1">
    <source>
        <dbReference type="SAM" id="SignalP"/>
    </source>
</evidence>
<reference evidence="3" key="1">
    <citation type="submission" date="2017-05" db="EMBL/GenBank/DDBJ databases">
        <authorList>
            <person name="Rodrigo-Torres L."/>
            <person name="Arahal R. D."/>
            <person name="Lucena T."/>
        </authorList>
    </citation>
    <scope>NUCLEOTIDE SEQUENCE [LARGE SCALE GENOMIC DNA]</scope>
    <source>
        <strain evidence="3">CECT 8649</strain>
    </source>
</reference>
<dbReference type="AlphaFoldDB" id="A0A238J7Y7"/>
<keyword evidence="3" id="KW-1185">Reference proteome</keyword>
<proteinExistence type="predicted"/>
<name>A0A238J7Y7_9RHOB</name>
<keyword evidence="1" id="KW-0732">Signal</keyword>
<feature type="signal peptide" evidence="1">
    <location>
        <begin position="1"/>
        <end position="17"/>
    </location>
</feature>
<dbReference type="EMBL" id="FXXP01000001">
    <property type="protein sequence ID" value="SMX26841.1"/>
    <property type="molecule type" value="Genomic_DNA"/>
</dbReference>
<gene>
    <name evidence="2" type="ORF">TRP8649_00939</name>
</gene>